<evidence type="ECO:0000256" key="10">
    <source>
        <dbReference type="RuleBase" id="RU003355"/>
    </source>
</evidence>
<evidence type="ECO:0000313" key="14">
    <source>
        <dbReference type="EMBL" id="CAK0795061.1"/>
    </source>
</evidence>
<name>A0ABN9PPN2_9DINO</name>
<dbReference type="Gene3D" id="3.40.50.200">
    <property type="entry name" value="Peptidase S8/S53 domain"/>
    <property type="match status" value="1"/>
</dbReference>
<dbReference type="InterPro" id="IPR035914">
    <property type="entry name" value="Sperma_CUB_dom_sf"/>
</dbReference>
<dbReference type="InterPro" id="IPR015500">
    <property type="entry name" value="Peptidase_S8_subtilisin-rel"/>
</dbReference>
<evidence type="ECO:0000256" key="2">
    <source>
        <dbReference type="ARBA" id="ARBA00022670"/>
    </source>
</evidence>
<feature type="active site" description="Charge relay system" evidence="9">
    <location>
        <position position="166"/>
    </location>
</feature>
<keyword evidence="5 9" id="KW-0378">Hydrolase</keyword>
<evidence type="ECO:0000259" key="13">
    <source>
        <dbReference type="Pfam" id="PF00082"/>
    </source>
</evidence>
<dbReference type="SUPFAM" id="SSF52743">
    <property type="entry name" value="Subtilisin-like"/>
    <property type="match status" value="1"/>
</dbReference>
<dbReference type="EMBL" id="CAUYUJ010001252">
    <property type="protein sequence ID" value="CAK0795061.1"/>
    <property type="molecule type" value="Genomic_DNA"/>
</dbReference>
<dbReference type="SUPFAM" id="SSF49854">
    <property type="entry name" value="Spermadhesin, CUB domain"/>
    <property type="match status" value="2"/>
</dbReference>
<feature type="compositionally biased region" description="Pro residues" evidence="11">
    <location>
        <begin position="555"/>
        <end position="570"/>
    </location>
</feature>
<dbReference type="Pfam" id="PF00082">
    <property type="entry name" value="Peptidase_S8"/>
    <property type="match status" value="1"/>
</dbReference>
<evidence type="ECO:0000256" key="1">
    <source>
        <dbReference type="ARBA" id="ARBA00011073"/>
    </source>
</evidence>
<feature type="compositionally biased region" description="Low complexity" evidence="11">
    <location>
        <begin position="490"/>
        <end position="554"/>
    </location>
</feature>
<dbReference type="InterPro" id="IPR022398">
    <property type="entry name" value="Peptidase_S8_His-AS"/>
</dbReference>
<dbReference type="PROSITE" id="PS00137">
    <property type="entry name" value="SUBTILASE_HIS"/>
    <property type="match status" value="1"/>
</dbReference>
<evidence type="ECO:0000256" key="9">
    <source>
        <dbReference type="PROSITE-ProRule" id="PRU01240"/>
    </source>
</evidence>
<feature type="signal peptide" evidence="12">
    <location>
        <begin position="1"/>
        <end position="29"/>
    </location>
</feature>
<keyword evidence="3 12" id="KW-0732">Signal</keyword>
<dbReference type="InterPro" id="IPR023828">
    <property type="entry name" value="Peptidase_S8_Ser-AS"/>
</dbReference>
<reference evidence="14" key="1">
    <citation type="submission" date="2023-10" db="EMBL/GenBank/DDBJ databases">
        <authorList>
            <person name="Chen Y."/>
            <person name="Shah S."/>
            <person name="Dougan E. K."/>
            <person name="Thang M."/>
            <person name="Chan C."/>
        </authorList>
    </citation>
    <scope>NUCLEOTIDE SEQUENCE [LARGE SCALE GENOMIC DNA]</scope>
</reference>
<feature type="region of interest" description="Disordered" evidence="11">
    <location>
        <begin position="771"/>
        <end position="822"/>
    </location>
</feature>
<dbReference type="PROSITE" id="PS00138">
    <property type="entry name" value="SUBTILASE_SER"/>
    <property type="match status" value="1"/>
</dbReference>
<feature type="compositionally biased region" description="Pro residues" evidence="11">
    <location>
        <begin position="473"/>
        <end position="489"/>
    </location>
</feature>
<evidence type="ECO:0000256" key="5">
    <source>
        <dbReference type="ARBA" id="ARBA00022801"/>
    </source>
</evidence>
<dbReference type="InterPro" id="IPR000209">
    <property type="entry name" value="Peptidase_S8/S53_dom"/>
</dbReference>
<accession>A0ABN9PPN2</accession>
<feature type="compositionally biased region" description="Pro residues" evidence="11">
    <location>
        <begin position="592"/>
        <end position="607"/>
    </location>
</feature>
<feature type="compositionally biased region" description="Low complexity" evidence="11">
    <location>
        <begin position="608"/>
        <end position="621"/>
    </location>
</feature>
<keyword evidence="15" id="KW-1185">Reference proteome</keyword>
<evidence type="ECO:0000256" key="11">
    <source>
        <dbReference type="SAM" id="MobiDB-lite"/>
    </source>
</evidence>
<proteinExistence type="inferred from homology"/>
<feature type="compositionally biased region" description="Pro residues" evidence="11">
    <location>
        <begin position="799"/>
        <end position="816"/>
    </location>
</feature>
<dbReference type="InterPro" id="IPR050131">
    <property type="entry name" value="Peptidase_S8_subtilisin-like"/>
</dbReference>
<dbReference type="InterPro" id="IPR006970">
    <property type="entry name" value="PT"/>
</dbReference>
<evidence type="ECO:0000256" key="12">
    <source>
        <dbReference type="SAM" id="SignalP"/>
    </source>
</evidence>
<feature type="active site" description="Charge relay system" evidence="9">
    <location>
        <position position="213"/>
    </location>
</feature>
<evidence type="ECO:0000256" key="6">
    <source>
        <dbReference type="ARBA" id="ARBA00022825"/>
    </source>
</evidence>
<dbReference type="InterPro" id="IPR023827">
    <property type="entry name" value="Peptidase_S8_Asp-AS"/>
</dbReference>
<keyword evidence="4" id="KW-0677">Repeat</keyword>
<organism evidence="14 15">
    <name type="scientific">Prorocentrum cordatum</name>
    <dbReference type="NCBI Taxonomy" id="2364126"/>
    <lineage>
        <taxon>Eukaryota</taxon>
        <taxon>Sar</taxon>
        <taxon>Alveolata</taxon>
        <taxon>Dinophyceae</taxon>
        <taxon>Prorocentrales</taxon>
        <taxon>Prorocentraceae</taxon>
        <taxon>Prorocentrum</taxon>
    </lineage>
</organism>
<feature type="domain" description="Peptidase S8/S53" evidence="13">
    <location>
        <begin position="157"/>
        <end position="405"/>
    </location>
</feature>
<comment type="catalytic activity">
    <reaction evidence="7">
        <text>Hydrolysis of proteins with broad specificity for peptide bonds, and a preference for a large uncharged residue in P1. Hydrolyzes peptide amides.</text>
        <dbReference type="EC" id="3.4.21.62"/>
    </reaction>
</comment>
<feature type="region of interest" description="Disordered" evidence="11">
    <location>
        <begin position="465"/>
        <end position="681"/>
    </location>
</feature>
<keyword evidence="2 9" id="KW-0645">Protease</keyword>
<comment type="similarity">
    <text evidence="1 9 10">Belongs to the peptidase S8 family.</text>
</comment>
<dbReference type="PANTHER" id="PTHR43806">
    <property type="entry name" value="PEPTIDASE S8"/>
    <property type="match status" value="1"/>
</dbReference>
<dbReference type="Proteomes" id="UP001189429">
    <property type="component" value="Unassembled WGS sequence"/>
</dbReference>
<dbReference type="InterPro" id="IPR036852">
    <property type="entry name" value="Peptidase_S8/S53_dom_sf"/>
</dbReference>
<dbReference type="PROSITE" id="PS00136">
    <property type="entry name" value="SUBTILASE_ASP"/>
    <property type="match status" value="1"/>
</dbReference>
<feature type="compositionally biased region" description="Low complexity" evidence="11">
    <location>
        <begin position="630"/>
        <end position="662"/>
    </location>
</feature>
<feature type="compositionally biased region" description="Pro residues" evidence="11">
    <location>
        <begin position="663"/>
        <end position="675"/>
    </location>
</feature>
<dbReference type="PROSITE" id="PS51892">
    <property type="entry name" value="SUBTILASE"/>
    <property type="match status" value="1"/>
</dbReference>
<feature type="chain" id="PRO_5045748039" description="subtilisin" evidence="12">
    <location>
        <begin position="30"/>
        <end position="943"/>
    </location>
</feature>
<keyword evidence="6 9" id="KW-0720">Serine protease</keyword>
<dbReference type="PRINTS" id="PR00723">
    <property type="entry name" value="SUBTILISIN"/>
</dbReference>
<evidence type="ECO:0000256" key="4">
    <source>
        <dbReference type="ARBA" id="ARBA00022737"/>
    </source>
</evidence>
<evidence type="ECO:0000256" key="3">
    <source>
        <dbReference type="ARBA" id="ARBA00022729"/>
    </source>
</evidence>
<dbReference type="Pfam" id="PF04886">
    <property type="entry name" value="PT"/>
    <property type="match status" value="1"/>
</dbReference>
<feature type="compositionally biased region" description="Low complexity" evidence="11">
    <location>
        <begin position="571"/>
        <end position="591"/>
    </location>
</feature>
<dbReference type="CDD" id="cd04077">
    <property type="entry name" value="Peptidases_S8_PCSK9_ProteinaseK_like"/>
    <property type="match status" value="1"/>
</dbReference>
<comment type="caution">
    <text evidence="14">The sequence shown here is derived from an EMBL/GenBank/DDBJ whole genome shotgun (WGS) entry which is preliminary data.</text>
</comment>
<dbReference type="EC" id="3.4.21.62" evidence="8"/>
<feature type="compositionally biased region" description="Pro residues" evidence="11">
    <location>
        <begin position="780"/>
        <end position="792"/>
    </location>
</feature>
<evidence type="ECO:0000256" key="8">
    <source>
        <dbReference type="ARBA" id="ARBA00023619"/>
    </source>
</evidence>
<evidence type="ECO:0000313" key="15">
    <source>
        <dbReference type="Proteomes" id="UP001189429"/>
    </source>
</evidence>
<sequence>MGAISRTGWASAPAALICTVVALLGVSDARNPTSDVPIYTTSDVDVGTERHWTLVLEDDATDEELGGIRQEFNNGQHSHPGRGQMPFVVGSMTRNSLNALLARHKGRVKFVQEDQFSKRVPDMETVNSEDVYSEGRASRTYPWGIQYVGANVVRGRGAGVHVYVLDTGIRITHNEFGGRAFAGVDVASSGEYPGILTECAPLSTTCAADVHGHGSHCAGTVGASTYGVANGATLWAMKVLNDAGSGWTTWSILAEQWILSSGNRPAVVSISIQANYNDLAEQTSIDNLVADGVTVVVAAGNSNQDACSWNPAWIPSAITVAAFGGTSGTSWDRSSYSNWGSCIDVYAPGTRILSTGPSSDTHTYYNTGTSMACPHVSGLAARMYEAYPAAGSMTAAQRWDLLKATNCTGCVTNDATPIPTDNLVILALPANPCSVFDGSGASATYPCDCGSALCTNGEICTSSIDSCGSASPTPAPAPTAAPTIAPPTDTPTHSPTAAPTAAPTAPTDAPTASPTVAPTAAPTVAPTAAPTASPTEAPTDFPTAAPTAAPTGAPTAPPPAPTVAPTPAPTASPTAAPTDSPTATPTAAPTVAPTPAPTASPTAPPTASPTAVPTSAPTEAPTAPPPAPTVAPTVAPTISPTAAPTAFPTGAPTAAPTAAPTLAPTPAPAPPPTAAPTPQHMWATISGPCTVDGTCVQSPNHPSNYGGNQMCTIGIDEANAAPIVVEAFNTESNRDYLIVNGAYYSGTSGPSGVTPSSSIVWSSDRRKSSSGWRLCMPVSTSPPPPTATPTPAPTGSSTPAPPVAPTPAPAPPPTAAPTPASQHMWATVSGPCTLDGTCVQSPNHPSNYGGNQMCTIGIDEANAAPIVVEAFNTESNRDYLIVNGAYYSGTSGPSGVTPSSSIVWSSDRRKSSSGWRLCMPDRRLEAAEPNKAAFALTAPTILV</sequence>
<dbReference type="InterPro" id="IPR034193">
    <property type="entry name" value="PCSK9_ProteinaseK-like"/>
</dbReference>
<dbReference type="PANTHER" id="PTHR43806:SF11">
    <property type="entry name" value="CEREVISIN-RELATED"/>
    <property type="match status" value="1"/>
</dbReference>
<feature type="active site" description="Charge relay system" evidence="9">
    <location>
        <position position="370"/>
    </location>
</feature>
<evidence type="ECO:0000256" key="7">
    <source>
        <dbReference type="ARBA" id="ARBA00023529"/>
    </source>
</evidence>
<protein>
    <recommendedName>
        <fullName evidence="8">subtilisin</fullName>
        <ecNumber evidence="8">3.4.21.62</ecNumber>
    </recommendedName>
</protein>
<gene>
    <name evidence="14" type="ORF">PCOR1329_LOCUS4838</name>
</gene>